<keyword evidence="5 11" id="KW-0067">ATP-binding</keyword>
<dbReference type="InterPro" id="IPR003593">
    <property type="entry name" value="AAA+_ATPase"/>
</dbReference>
<dbReference type="PROSITE" id="PS00211">
    <property type="entry name" value="ABC_TRANSPORTER_1"/>
    <property type="match status" value="1"/>
</dbReference>
<keyword evidence="3 8" id="KW-0812">Transmembrane</keyword>
<sequence length="569" mass="61394">MALAVAVQLAYPKALAYFIDNAGKGREAAWYGTFFLAALAVLVLQGFAATLRYYLFQSTGYMIVTSIRRQVYAALLRQPVAFFDQHHVGELTSRLAADAEELHDALSMGLSIALRCLIIVAGAAAMLLAISPALCLVLLCYTPLSMLLSAWSGKRLKARARAIQHGQAEAGKVAHEYLANARLVRAFGQYRRAQQHYEAATASALQTAIASTRLFGAVRGVSSFLTYFALLLTLGYGAHLINQGTLSIGELTAFIIYAAMATESAGMVNDFWSDWMRTVGATERLFEMIDSAPPPEPEAGGAALAGQFAFDCVSFRYPERPQHLALDKVDFRVSAGQKIALVGPSGAGKSTIASMLLGFYEPEAGRVLFDGRPCPAHAARAGIAIVEQEPALFAGSIHDNIAFALPGRSASRDEVAAAARLANAHGFISAFPHGYNTEVGERGVQLSGGQKQRLTIARALLRNPAILILDEATSALDAASETQVQAALERLMEGRTTIIIAHRFSTIVKADRILVMQDGRIVQQGRHEELIRDRSGLYFDLMQHQLNSGSGLTFGQSMREAHTLSECQT</sequence>
<keyword evidence="6 8" id="KW-1133">Transmembrane helix</keyword>
<protein>
    <submittedName>
        <fullName evidence="11">ATP-binding cassette domain-containing protein</fullName>
    </submittedName>
</protein>
<accession>A0A6N9HDU8</accession>
<dbReference type="PROSITE" id="PS50929">
    <property type="entry name" value="ABC_TM1F"/>
    <property type="match status" value="1"/>
</dbReference>
<reference evidence="11 12" key="1">
    <citation type="submission" date="2019-12" db="EMBL/GenBank/DDBJ databases">
        <title>Novel species isolated from a subtropical stream in China.</title>
        <authorList>
            <person name="Lu H."/>
        </authorList>
    </citation>
    <scope>NUCLEOTIDE SEQUENCE [LARGE SCALE GENOMIC DNA]</scope>
    <source>
        <strain evidence="11 12">DS3</strain>
    </source>
</reference>
<dbReference type="SMART" id="SM00382">
    <property type="entry name" value="AAA"/>
    <property type="match status" value="1"/>
</dbReference>
<dbReference type="PANTHER" id="PTHR43394:SF1">
    <property type="entry name" value="ATP-BINDING CASSETTE SUB-FAMILY B MEMBER 10, MITOCHONDRIAL"/>
    <property type="match status" value="1"/>
</dbReference>
<dbReference type="PANTHER" id="PTHR43394">
    <property type="entry name" value="ATP-DEPENDENT PERMEASE MDL1, MITOCHONDRIAL"/>
    <property type="match status" value="1"/>
</dbReference>
<dbReference type="InterPro" id="IPR036640">
    <property type="entry name" value="ABC1_TM_sf"/>
</dbReference>
<evidence type="ECO:0000259" key="10">
    <source>
        <dbReference type="PROSITE" id="PS50929"/>
    </source>
</evidence>
<organism evidence="11 12">
    <name type="scientific">Pseudoduganella guangdongensis</name>
    <dbReference type="NCBI Taxonomy" id="2692179"/>
    <lineage>
        <taxon>Bacteria</taxon>
        <taxon>Pseudomonadati</taxon>
        <taxon>Pseudomonadota</taxon>
        <taxon>Betaproteobacteria</taxon>
        <taxon>Burkholderiales</taxon>
        <taxon>Oxalobacteraceae</taxon>
        <taxon>Telluria group</taxon>
        <taxon>Pseudoduganella</taxon>
    </lineage>
</organism>
<dbReference type="GO" id="GO:0016887">
    <property type="term" value="F:ATP hydrolysis activity"/>
    <property type="evidence" value="ECO:0007669"/>
    <property type="project" value="InterPro"/>
</dbReference>
<name>A0A6N9HDU8_9BURK</name>
<gene>
    <name evidence="11" type="ORF">GTP41_06180</name>
</gene>
<keyword evidence="12" id="KW-1185">Reference proteome</keyword>
<evidence type="ECO:0000256" key="4">
    <source>
        <dbReference type="ARBA" id="ARBA00022741"/>
    </source>
</evidence>
<evidence type="ECO:0000313" key="11">
    <source>
        <dbReference type="EMBL" id="MYN01684.1"/>
    </source>
</evidence>
<keyword evidence="4" id="KW-0547">Nucleotide-binding</keyword>
<dbReference type="InterPro" id="IPR027417">
    <property type="entry name" value="P-loop_NTPase"/>
</dbReference>
<dbReference type="Gene3D" id="3.40.50.300">
    <property type="entry name" value="P-loop containing nucleotide triphosphate hydrolases"/>
    <property type="match status" value="1"/>
</dbReference>
<comment type="subcellular location">
    <subcellularLocation>
        <location evidence="1">Cell membrane</location>
        <topology evidence="1">Multi-pass membrane protein</topology>
    </subcellularLocation>
</comment>
<dbReference type="AlphaFoldDB" id="A0A6N9HDU8"/>
<proteinExistence type="predicted"/>
<dbReference type="GO" id="GO:0015421">
    <property type="term" value="F:ABC-type oligopeptide transporter activity"/>
    <property type="evidence" value="ECO:0007669"/>
    <property type="project" value="TreeGrafter"/>
</dbReference>
<dbReference type="GO" id="GO:0005524">
    <property type="term" value="F:ATP binding"/>
    <property type="evidence" value="ECO:0007669"/>
    <property type="project" value="UniProtKB-KW"/>
</dbReference>
<dbReference type="InterPro" id="IPR017871">
    <property type="entry name" value="ABC_transporter-like_CS"/>
</dbReference>
<dbReference type="InterPro" id="IPR003439">
    <property type="entry name" value="ABC_transporter-like_ATP-bd"/>
</dbReference>
<dbReference type="Pfam" id="PF00005">
    <property type="entry name" value="ABC_tran"/>
    <property type="match status" value="1"/>
</dbReference>
<dbReference type="InterPro" id="IPR011527">
    <property type="entry name" value="ABC1_TM_dom"/>
</dbReference>
<evidence type="ECO:0000256" key="2">
    <source>
        <dbReference type="ARBA" id="ARBA00022475"/>
    </source>
</evidence>
<evidence type="ECO:0000256" key="7">
    <source>
        <dbReference type="ARBA" id="ARBA00023136"/>
    </source>
</evidence>
<evidence type="ECO:0000259" key="9">
    <source>
        <dbReference type="PROSITE" id="PS50893"/>
    </source>
</evidence>
<dbReference type="GO" id="GO:0005886">
    <property type="term" value="C:plasma membrane"/>
    <property type="evidence" value="ECO:0007669"/>
    <property type="project" value="UniProtKB-SubCell"/>
</dbReference>
<dbReference type="CDD" id="cd18557">
    <property type="entry name" value="ABC_6TM_TAP_ABCB8_10_like"/>
    <property type="match status" value="1"/>
</dbReference>
<feature type="transmembrane region" description="Helical" evidence="8">
    <location>
        <begin position="221"/>
        <end position="241"/>
    </location>
</feature>
<comment type="caution">
    <text evidence="11">The sequence shown here is derived from an EMBL/GenBank/DDBJ whole genome shotgun (WGS) entry which is preliminary data.</text>
</comment>
<keyword evidence="2" id="KW-1003">Cell membrane</keyword>
<dbReference type="InterPro" id="IPR039421">
    <property type="entry name" value="Type_1_exporter"/>
</dbReference>
<evidence type="ECO:0000256" key="1">
    <source>
        <dbReference type="ARBA" id="ARBA00004651"/>
    </source>
</evidence>
<evidence type="ECO:0000313" key="12">
    <source>
        <dbReference type="Proteomes" id="UP000448575"/>
    </source>
</evidence>
<dbReference type="SUPFAM" id="SSF90123">
    <property type="entry name" value="ABC transporter transmembrane region"/>
    <property type="match status" value="1"/>
</dbReference>
<dbReference type="Proteomes" id="UP000448575">
    <property type="component" value="Unassembled WGS sequence"/>
</dbReference>
<evidence type="ECO:0000256" key="3">
    <source>
        <dbReference type="ARBA" id="ARBA00022692"/>
    </source>
</evidence>
<dbReference type="FunFam" id="3.40.50.300:FF:000218">
    <property type="entry name" value="Multidrug ABC transporter ATP-binding protein"/>
    <property type="match status" value="1"/>
</dbReference>
<feature type="transmembrane region" description="Helical" evidence="8">
    <location>
        <begin position="32"/>
        <end position="55"/>
    </location>
</feature>
<dbReference type="SUPFAM" id="SSF52540">
    <property type="entry name" value="P-loop containing nucleoside triphosphate hydrolases"/>
    <property type="match status" value="1"/>
</dbReference>
<feature type="domain" description="ABC transmembrane type-1" evidence="10">
    <location>
        <begin position="1"/>
        <end position="277"/>
    </location>
</feature>
<evidence type="ECO:0000256" key="6">
    <source>
        <dbReference type="ARBA" id="ARBA00022989"/>
    </source>
</evidence>
<evidence type="ECO:0000256" key="5">
    <source>
        <dbReference type="ARBA" id="ARBA00022840"/>
    </source>
</evidence>
<dbReference type="PROSITE" id="PS50893">
    <property type="entry name" value="ABC_TRANSPORTER_2"/>
    <property type="match status" value="1"/>
</dbReference>
<dbReference type="EMBL" id="WWCJ01000004">
    <property type="protein sequence ID" value="MYN01684.1"/>
    <property type="molecule type" value="Genomic_DNA"/>
</dbReference>
<keyword evidence="7 8" id="KW-0472">Membrane</keyword>
<evidence type="ECO:0000256" key="8">
    <source>
        <dbReference type="SAM" id="Phobius"/>
    </source>
</evidence>
<dbReference type="Pfam" id="PF00664">
    <property type="entry name" value="ABC_membrane"/>
    <property type="match status" value="1"/>
</dbReference>
<feature type="domain" description="ABC transporter" evidence="9">
    <location>
        <begin position="308"/>
        <end position="543"/>
    </location>
</feature>
<feature type="transmembrane region" description="Helical" evidence="8">
    <location>
        <begin position="112"/>
        <end position="130"/>
    </location>
</feature>
<dbReference type="Gene3D" id="1.20.1560.10">
    <property type="entry name" value="ABC transporter type 1, transmembrane domain"/>
    <property type="match status" value="1"/>
</dbReference>